<feature type="transmembrane region" description="Helical" evidence="2">
    <location>
        <begin position="128"/>
        <end position="146"/>
    </location>
</feature>
<reference evidence="3 4" key="1">
    <citation type="submission" date="2019-12" db="EMBL/GenBank/DDBJ databases">
        <title>Isolation and characterization of three novel carbon monoxide-oxidizing members of Halobacteria from salione crusts and soils.</title>
        <authorList>
            <person name="Myers M.R."/>
            <person name="King G.M."/>
        </authorList>
    </citation>
    <scope>NUCLEOTIDE SEQUENCE [LARGE SCALE GENOMIC DNA]</scope>
    <source>
        <strain evidence="3 4">WSH3</strain>
    </source>
</reference>
<proteinExistence type="predicted"/>
<evidence type="ECO:0000256" key="2">
    <source>
        <dbReference type="SAM" id="Phobius"/>
    </source>
</evidence>
<name>A0A6B0TBZ4_9EURY</name>
<accession>A0A6B0TBZ4</accession>
<organism evidence="3 4">
    <name type="scientific">Halovenus carboxidivorans</name>
    <dbReference type="NCBI Taxonomy" id="2692199"/>
    <lineage>
        <taxon>Archaea</taxon>
        <taxon>Methanobacteriati</taxon>
        <taxon>Methanobacteriota</taxon>
        <taxon>Stenosarchaea group</taxon>
        <taxon>Halobacteria</taxon>
        <taxon>Halobacteriales</taxon>
        <taxon>Haloarculaceae</taxon>
        <taxon>Halovenus</taxon>
    </lineage>
</organism>
<feature type="transmembrane region" description="Helical" evidence="2">
    <location>
        <begin position="102"/>
        <end position="122"/>
    </location>
</feature>
<keyword evidence="2" id="KW-0812">Transmembrane</keyword>
<protein>
    <recommendedName>
        <fullName evidence="5">DUF456 domain-containing protein</fullName>
    </recommendedName>
</protein>
<sequence length="160" mass="16276">MRERESQVDRDITVDIEAGLDETEAGPSRESETEETGAVRSRLGTVATKRSLGTALALAVVGTVLFGFVPFLPFGEAVLGIAAGGFAYGLGSDSRRYVEMALAGAVTGGAATLFGNLIAAVVASGTTLLAISVLAGVVAGVVGHYFGRDLRAGLTADLDD</sequence>
<dbReference type="Proteomes" id="UP000466535">
    <property type="component" value="Unassembled WGS sequence"/>
</dbReference>
<keyword evidence="2" id="KW-0472">Membrane</keyword>
<gene>
    <name evidence="3" type="ORF">GRX03_14195</name>
</gene>
<feature type="compositionally biased region" description="Basic and acidic residues" evidence="1">
    <location>
        <begin position="1"/>
        <end position="13"/>
    </location>
</feature>
<feature type="region of interest" description="Disordered" evidence="1">
    <location>
        <begin position="1"/>
        <end position="39"/>
    </location>
</feature>
<evidence type="ECO:0000313" key="3">
    <source>
        <dbReference type="EMBL" id="MXR52751.1"/>
    </source>
</evidence>
<comment type="caution">
    <text evidence="3">The sequence shown here is derived from an EMBL/GenBank/DDBJ whole genome shotgun (WGS) entry which is preliminary data.</text>
</comment>
<dbReference type="EMBL" id="WUUT01000006">
    <property type="protein sequence ID" value="MXR52751.1"/>
    <property type="molecule type" value="Genomic_DNA"/>
</dbReference>
<evidence type="ECO:0000256" key="1">
    <source>
        <dbReference type="SAM" id="MobiDB-lite"/>
    </source>
</evidence>
<dbReference type="OrthoDB" id="242095at2157"/>
<evidence type="ECO:0008006" key="5">
    <source>
        <dbReference type="Google" id="ProtNLM"/>
    </source>
</evidence>
<feature type="transmembrane region" description="Helical" evidence="2">
    <location>
        <begin position="50"/>
        <end position="68"/>
    </location>
</feature>
<dbReference type="RefSeq" id="WP_159764890.1">
    <property type="nucleotide sequence ID" value="NZ_WUUT01000006.1"/>
</dbReference>
<evidence type="ECO:0000313" key="4">
    <source>
        <dbReference type="Proteomes" id="UP000466535"/>
    </source>
</evidence>
<keyword evidence="2" id="KW-1133">Transmembrane helix</keyword>
<dbReference type="AlphaFoldDB" id="A0A6B0TBZ4"/>
<keyword evidence="4" id="KW-1185">Reference proteome</keyword>